<comment type="caution">
    <text evidence="12">The sequence shown here is derived from an EMBL/GenBank/DDBJ whole genome shotgun (WGS) entry which is preliminary data.</text>
</comment>
<dbReference type="Pfam" id="PF03813">
    <property type="entry name" value="Nrap"/>
    <property type="match status" value="1"/>
</dbReference>
<dbReference type="InterPro" id="IPR035370">
    <property type="entry name" value="Nrap_D5"/>
</dbReference>
<dbReference type="InterPro" id="IPR035368">
    <property type="entry name" value="Nrap_D3"/>
</dbReference>
<evidence type="ECO:0000313" key="13">
    <source>
        <dbReference type="Proteomes" id="UP000623129"/>
    </source>
</evidence>
<dbReference type="Pfam" id="PF17406">
    <property type="entry name" value="Nrap_D5"/>
    <property type="match status" value="1"/>
</dbReference>
<evidence type="ECO:0000259" key="9">
    <source>
        <dbReference type="Pfam" id="PF17405"/>
    </source>
</evidence>
<feature type="domain" description="Nrap protein" evidence="11">
    <location>
        <begin position="914"/>
        <end position="1051"/>
    </location>
</feature>
<feature type="domain" description="Nrap protein" evidence="7">
    <location>
        <begin position="234"/>
        <end position="376"/>
    </location>
</feature>
<feature type="domain" description="Nrap protein" evidence="9">
    <location>
        <begin position="567"/>
        <end position="745"/>
    </location>
</feature>
<dbReference type="Pfam" id="PF17403">
    <property type="entry name" value="Nrap_D2"/>
    <property type="match status" value="1"/>
</dbReference>
<keyword evidence="13" id="KW-1185">Reference proteome</keyword>
<dbReference type="Proteomes" id="UP000623129">
    <property type="component" value="Unassembled WGS sequence"/>
</dbReference>
<dbReference type="InterPro" id="IPR035082">
    <property type="entry name" value="Nrap_D1"/>
</dbReference>
<evidence type="ECO:0000256" key="4">
    <source>
        <dbReference type="ARBA" id="ARBA00023242"/>
    </source>
</evidence>
<feature type="domain" description="Nrap protein" evidence="8">
    <location>
        <begin position="381"/>
        <end position="544"/>
    </location>
</feature>
<dbReference type="GO" id="GO:0032545">
    <property type="term" value="C:CURI complex"/>
    <property type="evidence" value="ECO:0007669"/>
    <property type="project" value="TreeGrafter"/>
</dbReference>
<dbReference type="EMBL" id="SWLB01000021">
    <property type="protein sequence ID" value="KAF3324771.1"/>
    <property type="molecule type" value="Genomic_DNA"/>
</dbReference>
<evidence type="ECO:0000259" key="10">
    <source>
        <dbReference type="Pfam" id="PF17406"/>
    </source>
</evidence>
<gene>
    <name evidence="12" type="ORF">FCM35_KLT10928</name>
</gene>
<protein>
    <submittedName>
        <fullName evidence="12">Nucleolar protein 6</fullName>
    </submittedName>
</protein>
<evidence type="ECO:0000256" key="5">
    <source>
        <dbReference type="RuleBase" id="RU364032"/>
    </source>
</evidence>
<evidence type="ECO:0000256" key="1">
    <source>
        <dbReference type="ARBA" id="ARBA00004604"/>
    </source>
</evidence>
<evidence type="ECO:0000259" key="8">
    <source>
        <dbReference type="Pfam" id="PF17404"/>
    </source>
</evidence>
<dbReference type="PANTHER" id="PTHR17972">
    <property type="entry name" value="NUCLEOLAR RNA-ASSOCIATED PROTEIN"/>
    <property type="match status" value="1"/>
</dbReference>
<dbReference type="GO" id="GO:0006364">
    <property type="term" value="P:rRNA processing"/>
    <property type="evidence" value="ECO:0007669"/>
    <property type="project" value="TreeGrafter"/>
</dbReference>
<evidence type="ECO:0000259" key="7">
    <source>
        <dbReference type="Pfam" id="PF17403"/>
    </source>
</evidence>
<dbReference type="GO" id="GO:0032040">
    <property type="term" value="C:small-subunit processome"/>
    <property type="evidence" value="ECO:0007669"/>
    <property type="project" value="TreeGrafter"/>
</dbReference>
<dbReference type="InterPro" id="IPR035371">
    <property type="entry name" value="Nrap_D6"/>
</dbReference>
<dbReference type="AlphaFoldDB" id="A0A833QSZ7"/>
<keyword evidence="4 5" id="KW-0539">Nucleus</keyword>
<feature type="domain" description="Nrap protein" evidence="10">
    <location>
        <begin position="748"/>
        <end position="898"/>
    </location>
</feature>
<keyword evidence="3 5" id="KW-0694">RNA-binding</keyword>
<comment type="subcellular location">
    <subcellularLocation>
        <location evidence="1 5">Nucleus</location>
        <location evidence="1 5">Nucleolus</location>
    </subcellularLocation>
</comment>
<dbReference type="Pfam" id="PF17405">
    <property type="entry name" value="Nrap_D4"/>
    <property type="match status" value="1"/>
</dbReference>
<feature type="domain" description="Nrap protein" evidence="6">
    <location>
        <begin position="96"/>
        <end position="226"/>
    </location>
</feature>
<sequence>MGLESDSTDLKLTELIKEVRLSDEESEIVEGAVSSVINAILSIPDQEVGSDAASGFVRDLSAEQDKVRFTFRRPVNAHVAGSYSFGAVVKPDISADILVQMPKECFHEKDYLNYRYHAKRCLYLCVIEKYLKSEPSIRNVQWSTFSGEGRKPLLLVYPATGLPEASFSLRIIPTASSVFNVSKLNLSRNNIRSFSQGGITQPTPNYNSSILEDMFLEENSEFVRKVFVESRSLMEALILLKVWARQRRTVYTHDCINGYLLSVLVACLTTQSAGNIISKSMTARQIFHVIIKYIGTSNAWEKGLFLQPPRQHNLSKEDVNQHKKFPILLFDVSGHLNLTFRTTRASFLELKDEAVSTLNCFEKHKDDGFEEIFMTKVDFASKFDSCLRINMKDNSRVLGLGFCMDEERWRVCERDIHLLLSQGLTDRSKLVRVVWRNSPSNWNIHDGFMKFGEEPVLVGVLLSSQEKSFRIVDIGPSAEKREEVIKFRKFWGEKAELRRFKDGNIAESTGNFYSPIFNLWECEPWERHAIIKRIVEYVLHRHFKLASQDIFHSVDQLDFCLHLNGKDPVSHSGKLMEAFETLSKRLRLLDDIPLKVSTVQPLDPAFRHASVFPPLPHPLVHEKLSIKRTESIALTCIPSMDVLIQLEGSGNWPLDPVAIERTKSAFLLRIGKSLEERWGMICKASEEEVNVHTSGFSFSLKILHERALSTLTSQAMSGKGKSIYPSIDKELFMKSQHSSMINGLHGCFPMYGPVVRLAKRWVSAHLFSSYFAEEVIELVVAHLFLRHFPFHAPCSRITGFLRFLRLLANFDWAYSPLVVDINNDLTSEDEKEIYESFLSCRKMEEKNEGEMDVAMYIATSYDKQSQAWTKFSPSKLVLKRIASYARSSADLLTGLITDGAPNEYTWECVFRTPLTNYDAVILLHPNKLPQPQHLLFPSQQPKGKLVTWGKPSKDFNCYLPLKGGTKCLMEARDKILVNFDPTQYFLRDLQSEFHDKIKLWYDKIGGDTIGITWEKKYSKKRIRDEEEEITMDPIGILKEVGQIGKGFVKSVHLLKAQKLGKHGRFAK</sequence>
<dbReference type="InterPro" id="IPR005554">
    <property type="entry name" value="NOL6/Upt22"/>
</dbReference>
<dbReference type="Pfam" id="PF17404">
    <property type="entry name" value="Nrap_D3"/>
    <property type="match status" value="1"/>
</dbReference>
<dbReference type="GO" id="GO:0006409">
    <property type="term" value="P:tRNA export from nucleus"/>
    <property type="evidence" value="ECO:0007669"/>
    <property type="project" value="TreeGrafter"/>
</dbReference>
<dbReference type="Pfam" id="PF17407">
    <property type="entry name" value="Nrap_D6"/>
    <property type="match status" value="1"/>
</dbReference>
<evidence type="ECO:0000256" key="3">
    <source>
        <dbReference type="ARBA" id="ARBA00022884"/>
    </source>
</evidence>
<dbReference type="PANTHER" id="PTHR17972:SF0">
    <property type="entry name" value="NUCLEOLAR PROTEIN 6"/>
    <property type="match status" value="1"/>
</dbReference>
<comment type="similarity">
    <text evidence="2 5">Belongs to the NRAP family.</text>
</comment>
<dbReference type="GO" id="GO:0003723">
    <property type="term" value="F:RNA binding"/>
    <property type="evidence" value="ECO:0007669"/>
    <property type="project" value="UniProtKB-KW"/>
</dbReference>
<evidence type="ECO:0000256" key="2">
    <source>
        <dbReference type="ARBA" id="ARBA00006674"/>
    </source>
</evidence>
<organism evidence="12 13">
    <name type="scientific">Carex littledalei</name>
    <dbReference type="NCBI Taxonomy" id="544730"/>
    <lineage>
        <taxon>Eukaryota</taxon>
        <taxon>Viridiplantae</taxon>
        <taxon>Streptophyta</taxon>
        <taxon>Embryophyta</taxon>
        <taxon>Tracheophyta</taxon>
        <taxon>Spermatophyta</taxon>
        <taxon>Magnoliopsida</taxon>
        <taxon>Liliopsida</taxon>
        <taxon>Poales</taxon>
        <taxon>Cyperaceae</taxon>
        <taxon>Cyperoideae</taxon>
        <taxon>Cariceae</taxon>
        <taxon>Carex</taxon>
        <taxon>Carex subgen. Euthyceras</taxon>
    </lineage>
</organism>
<dbReference type="InterPro" id="IPR035367">
    <property type="entry name" value="Nrap_D2"/>
</dbReference>
<accession>A0A833QSZ7</accession>
<dbReference type="OrthoDB" id="10251401at2759"/>
<dbReference type="InterPro" id="IPR035369">
    <property type="entry name" value="Nrap_D4"/>
</dbReference>
<reference evidence="12" key="1">
    <citation type="submission" date="2020-01" db="EMBL/GenBank/DDBJ databases">
        <title>Genome sequence of Kobresia littledalei, the first chromosome-level genome in the family Cyperaceae.</title>
        <authorList>
            <person name="Qu G."/>
        </authorList>
    </citation>
    <scope>NUCLEOTIDE SEQUENCE</scope>
    <source>
        <strain evidence="12">C.B.Clarke</strain>
        <tissue evidence="12">Leaf</tissue>
    </source>
</reference>
<dbReference type="GO" id="GO:0034456">
    <property type="term" value="C:UTP-C complex"/>
    <property type="evidence" value="ECO:0007669"/>
    <property type="project" value="TreeGrafter"/>
</dbReference>
<proteinExistence type="inferred from homology"/>
<evidence type="ECO:0000259" key="6">
    <source>
        <dbReference type="Pfam" id="PF03813"/>
    </source>
</evidence>
<evidence type="ECO:0000313" key="12">
    <source>
        <dbReference type="EMBL" id="KAF3324771.1"/>
    </source>
</evidence>
<evidence type="ECO:0000259" key="11">
    <source>
        <dbReference type="Pfam" id="PF17407"/>
    </source>
</evidence>
<name>A0A833QSZ7_9POAL</name>
<dbReference type="Gene3D" id="1.10.1410.10">
    <property type="match status" value="1"/>
</dbReference>